<dbReference type="Gene3D" id="3.40.50.620">
    <property type="entry name" value="HUPs"/>
    <property type="match status" value="1"/>
</dbReference>
<dbReference type="InterPro" id="IPR033911">
    <property type="entry name" value="MetRS_core"/>
</dbReference>
<evidence type="ECO:0000256" key="3">
    <source>
        <dbReference type="ARBA" id="ARBA00022723"/>
    </source>
</evidence>
<dbReference type="CDD" id="cd00814">
    <property type="entry name" value="MetRS_core"/>
    <property type="match status" value="1"/>
</dbReference>
<comment type="cofactor">
    <cofactor evidence="9">
        <name>Zn(2+)</name>
        <dbReference type="ChEBI" id="CHEBI:29105"/>
    </cofactor>
    <text evidence="9">Binds 1 zinc ion per subunit.</text>
</comment>
<dbReference type="GO" id="GO:0005737">
    <property type="term" value="C:cytoplasm"/>
    <property type="evidence" value="ECO:0007669"/>
    <property type="project" value="UniProtKB-SubCell"/>
</dbReference>
<evidence type="ECO:0000256" key="6">
    <source>
        <dbReference type="ARBA" id="ARBA00022840"/>
    </source>
</evidence>
<comment type="similarity">
    <text evidence="9">Belongs to the class-I aminoacyl-tRNA synthetase family. MetG type 2A subfamily.</text>
</comment>
<feature type="binding site" evidence="9">
    <location>
        <position position="150"/>
    </location>
    <ligand>
        <name>Zn(2+)</name>
        <dbReference type="ChEBI" id="CHEBI:29105"/>
    </ligand>
</feature>
<dbReference type="EC" id="6.1.1.10" evidence="9"/>
<feature type="domain" description="Methionyl-tRNA synthetase anticodon-binding" evidence="12">
    <location>
        <begin position="388"/>
        <end position="485"/>
    </location>
</feature>
<feature type="binding site" evidence="9">
    <location>
        <position position="129"/>
    </location>
    <ligand>
        <name>Zn(2+)</name>
        <dbReference type="ChEBI" id="CHEBI:29105"/>
    </ligand>
</feature>
<dbReference type="Proteomes" id="UP000823629">
    <property type="component" value="Unassembled WGS sequence"/>
</dbReference>
<feature type="binding site" evidence="9">
    <location>
        <position position="132"/>
    </location>
    <ligand>
        <name>Zn(2+)</name>
        <dbReference type="ChEBI" id="CHEBI:29105"/>
    </ligand>
</feature>
<dbReference type="InterPro" id="IPR014758">
    <property type="entry name" value="Met-tRNA_synth"/>
</dbReference>
<organism evidence="13 14">
    <name type="scientific">Candidatus Scatoplasma merdavium</name>
    <dbReference type="NCBI Taxonomy" id="2840932"/>
    <lineage>
        <taxon>Bacteria</taxon>
        <taxon>Bacillati</taxon>
        <taxon>Bacillota</taxon>
        <taxon>Bacilli</taxon>
        <taxon>Bacillales</taxon>
        <taxon>Candidatus Scatoplasma</taxon>
    </lineage>
</organism>
<keyword evidence="9" id="KW-0963">Cytoplasm</keyword>
<dbReference type="CDD" id="cd07957">
    <property type="entry name" value="Anticodon_Ia_Met"/>
    <property type="match status" value="1"/>
</dbReference>
<comment type="function">
    <text evidence="1 9">Is required not only for elongation of protein synthesis but also for the initiation of all mRNA translation through initiator tRNA(fMet) aminoacylation.</text>
</comment>
<keyword evidence="3 9" id="KW-0479">Metal-binding</keyword>
<evidence type="ECO:0000256" key="4">
    <source>
        <dbReference type="ARBA" id="ARBA00022741"/>
    </source>
</evidence>
<reference evidence="13" key="2">
    <citation type="journal article" date="2021" name="PeerJ">
        <title>Extensive microbial diversity within the chicken gut microbiome revealed by metagenomics and culture.</title>
        <authorList>
            <person name="Gilroy R."/>
            <person name="Ravi A."/>
            <person name="Getino M."/>
            <person name="Pursley I."/>
            <person name="Horton D.L."/>
            <person name="Alikhan N.F."/>
            <person name="Baker D."/>
            <person name="Gharbi K."/>
            <person name="Hall N."/>
            <person name="Watson M."/>
            <person name="Adriaenssens E.M."/>
            <person name="Foster-Nyarko E."/>
            <person name="Jarju S."/>
            <person name="Secka A."/>
            <person name="Antonio M."/>
            <person name="Oren A."/>
            <person name="Chaudhuri R.R."/>
            <person name="La Ragione R."/>
            <person name="Hildebrand F."/>
            <person name="Pallen M.J."/>
        </authorList>
    </citation>
    <scope>NUCLEOTIDE SEQUENCE</scope>
    <source>
        <strain evidence="13">1748</strain>
    </source>
</reference>
<keyword evidence="6 9" id="KW-0067">ATP-binding</keyword>
<dbReference type="InterPro" id="IPR009080">
    <property type="entry name" value="tRNAsynth_Ia_anticodon-bd"/>
</dbReference>
<accession>A0A9D9GRJ8</accession>
<protein>
    <recommendedName>
        <fullName evidence="9">Methionine--tRNA ligase</fullName>
        <ecNumber evidence="9">6.1.1.10</ecNumber>
    </recommendedName>
    <alternativeName>
        <fullName evidence="9">Methionyl-tRNA synthetase</fullName>
        <shortName evidence="9">MetRS</shortName>
    </alternativeName>
</protein>
<dbReference type="AlphaFoldDB" id="A0A9D9GRJ8"/>
<dbReference type="Pfam" id="PF19303">
    <property type="entry name" value="Anticodon_3"/>
    <property type="match status" value="1"/>
</dbReference>
<dbReference type="InterPro" id="IPR041872">
    <property type="entry name" value="Anticodon_Met"/>
</dbReference>
<evidence type="ECO:0000313" key="13">
    <source>
        <dbReference type="EMBL" id="MBO8414638.1"/>
    </source>
</evidence>
<dbReference type="NCBIfam" id="NF008900">
    <property type="entry name" value="PRK12267.1"/>
    <property type="match status" value="1"/>
</dbReference>
<dbReference type="SUPFAM" id="SSF52374">
    <property type="entry name" value="Nucleotidylyl transferase"/>
    <property type="match status" value="1"/>
</dbReference>
<dbReference type="GO" id="GO:0046872">
    <property type="term" value="F:metal ion binding"/>
    <property type="evidence" value="ECO:0007669"/>
    <property type="project" value="UniProtKB-KW"/>
</dbReference>
<sequence>MSDKKYFYITTPIYYASANLHIGHAYCETITDTIARYKRLRGYEVFFLTGADEHGEKIAKNAAKANTDPQSFVDEIAENFKRVWSAMGITYNGFIRTTSPKHMEVVQKVFTKLLEQGDIYLGEYEGWYCTPCEAFWTSTQVGENHICPDCGREVHKEKQKAYFLNCKKYVPALLDFYKSHPDFVPNGKLNEMINTFIKPGLEDLCITRSELSWGVPIKEDPKQVVYVWIDALLNYISALGYLSDDDSLFKKFWSDESVIVQFAGREINRFHTIYWPILLLALGLRLPDTIYVHGMLLTRSGVKLSKSLGNAPSPLPLIERYSVDALRYYMVSEVKVGEDGTFTPTQFINRINSDLVNSYGNLLNRSLAMVKKYFNGIVPEIKEFKDPNTIKLFEDIDLAIENYQLSMDKYNVTEGAYHAISIANLANKYVDTMAPWALSKDPSKLEALKETMYALCEAIRVASIALKPFLVTKADDALSQLNVKGELTEYSSIKSHFGLSNIEIGETHTLFPRLNVNDEQAFLTELIDGKTK</sequence>
<evidence type="ECO:0000259" key="10">
    <source>
        <dbReference type="Pfam" id="PF01406"/>
    </source>
</evidence>
<reference evidence="13" key="1">
    <citation type="submission" date="2020-10" db="EMBL/GenBank/DDBJ databases">
        <authorList>
            <person name="Gilroy R."/>
        </authorList>
    </citation>
    <scope>NUCLEOTIDE SEQUENCE</scope>
    <source>
        <strain evidence="13">1748</strain>
    </source>
</reference>
<dbReference type="FunFam" id="2.170.220.10:FF:000002">
    <property type="entry name" value="Methionine--tRNA ligase"/>
    <property type="match status" value="1"/>
</dbReference>
<dbReference type="InterPro" id="IPR014729">
    <property type="entry name" value="Rossmann-like_a/b/a_fold"/>
</dbReference>
<evidence type="ECO:0000259" key="11">
    <source>
        <dbReference type="Pfam" id="PF09334"/>
    </source>
</evidence>
<dbReference type="PRINTS" id="PR01041">
    <property type="entry name" value="TRNASYNTHMET"/>
</dbReference>
<evidence type="ECO:0000256" key="1">
    <source>
        <dbReference type="ARBA" id="ARBA00003314"/>
    </source>
</evidence>
<dbReference type="HAMAP" id="MF_01228">
    <property type="entry name" value="Met_tRNA_synth_type2"/>
    <property type="match status" value="1"/>
</dbReference>
<proteinExistence type="inferred from homology"/>
<dbReference type="InterPro" id="IPR015413">
    <property type="entry name" value="Methionyl/Leucyl_tRNA_Synth"/>
</dbReference>
<comment type="subunit">
    <text evidence="9">Monomer.</text>
</comment>
<feature type="short sequence motif" description="'HIGH' region" evidence="9">
    <location>
        <begin position="14"/>
        <end position="24"/>
    </location>
</feature>
<keyword evidence="2 9" id="KW-0436">Ligase</keyword>
<dbReference type="EMBL" id="JADING010000119">
    <property type="protein sequence ID" value="MBO8414638.1"/>
    <property type="molecule type" value="Genomic_DNA"/>
</dbReference>
<comment type="caution">
    <text evidence="9">Lacks conserved residue(s) required for the propagation of feature annotation.</text>
</comment>
<gene>
    <name evidence="9 13" type="primary">metG</name>
    <name evidence="13" type="ORF">IAC78_04130</name>
</gene>
<dbReference type="NCBIfam" id="TIGR00398">
    <property type="entry name" value="metG"/>
    <property type="match status" value="1"/>
</dbReference>
<keyword evidence="5 9" id="KW-0862">Zinc</keyword>
<evidence type="ECO:0000313" key="14">
    <source>
        <dbReference type="Proteomes" id="UP000823629"/>
    </source>
</evidence>
<feature type="binding site" evidence="9">
    <location>
        <position position="147"/>
    </location>
    <ligand>
        <name>Zn(2+)</name>
        <dbReference type="ChEBI" id="CHEBI:29105"/>
    </ligand>
</feature>
<comment type="caution">
    <text evidence="13">The sequence shown here is derived from an EMBL/GenBank/DDBJ whole genome shotgun (WGS) entry which is preliminary data.</text>
</comment>
<evidence type="ECO:0000256" key="9">
    <source>
        <dbReference type="HAMAP-Rule" id="MF_01228"/>
    </source>
</evidence>
<dbReference type="InterPro" id="IPR032678">
    <property type="entry name" value="tRNA-synt_1_cat_dom"/>
</dbReference>
<dbReference type="GO" id="GO:0004825">
    <property type="term" value="F:methionine-tRNA ligase activity"/>
    <property type="evidence" value="ECO:0007669"/>
    <property type="project" value="UniProtKB-UniRule"/>
</dbReference>
<keyword evidence="4 9" id="KW-0547">Nucleotide-binding</keyword>
<dbReference type="SUPFAM" id="SSF47323">
    <property type="entry name" value="Anticodon-binding domain of a subclass of class I aminoacyl-tRNA synthetases"/>
    <property type="match status" value="1"/>
</dbReference>
<comment type="catalytic activity">
    <reaction evidence="9">
        <text>tRNA(Met) + L-methionine + ATP = L-methionyl-tRNA(Met) + AMP + diphosphate</text>
        <dbReference type="Rhea" id="RHEA:13481"/>
        <dbReference type="Rhea" id="RHEA-COMP:9667"/>
        <dbReference type="Rhea" id="RHEA-COMP:9698"/>
        <dbReference type="ChEBI" id="CHEBI:30616"/>
        <dbReference type="ChEBI" id="CHEBI:33019"/>
        <dbReference type="ChEBI" id="CHEBI:57844"/>
        <dbReference type="ChEBI" id="CHEBI:78442"/>
        <dbReference type="ChEBI" id="CHEBI:78530"/>
        <dbReference type="ChEBI" id="CHEBI:456215"/>
        <dbReference type="EC" id="6.1.1.10"/>
    </reaction>
</comment>
<dbReference type="Gene3D" id="1.10.730.10">
    <property type="entry name" value="Isoleucyl-tRNA Synthetase, Domain 1"/>
    <property type="match status" value="1"/>
</dbReference>
<dbReference type="InterPro" id="IPR023457">
    <property type="entry name" value="Met-tRNA_synth_2"/>
</dbReference>
<evidence type="ECO:0000256" key="7">
    <source>
        <dbReference type="ARBA" id="ARBA00022917"/>
    </source>
</evidence>
<feature type="domain" description="Methionyl/Leucyl tRNA synthetase" evidence="11">
    <location>
        <begin position="150"/>
        <end position="366"/>
    </location>
</feature>
<dbReference type="GO" id="GO:0006431">
    <property type="term" value="P:methionyl-tRNA aminoacylation"/>
    <property type="evidence" value="ECO:0007669"/>
    <property type="project" value="UniProtKB-UniRule"/>
</dbReference>
<dbReference type="Pfam" id="PF09334">
    <property type="entry name" value="tRNA-synt_1g"/>
    <property type="match status" value="1"/>
</dbReference>
<dbReference type="Gene3D" id="2.170.220.10">
    <property type="match status" value="1"/>
</dbReference>
<dbReference type="PANTHER" id="PTHR43326">
    <property type="entry name" value="METHIONYL-TRNA SYNTHETASE"/>
    <property type="match status" value="1"/>
</dbReference>
<keyword evidence="7 9" id="KW-0648">Protein biosynthesis</keyword>
<evidence type="ECO:0000256" key="2">
    <source>
        <dbReference type="ARBA" id="ARBA00022598"/>
    </source>
</evidence>
<comment type="subcellular location">
    <subcellularLocation>
        <location evidence="9">Cytoplasm</location>
    </subcellularLocation>
</comment>
<evidence type="ECO:0000256" key="5">
    <source>
        <dbReference type="ARBA" id="ARBA00022833"/>
    </source>
</evidence>
<feature type="domain" description="tRNA synthetases class I catalytic" evidence="10">
    <location>
        <begin position="18"/>
        <end position="123"/>
    </location>
</feature>
<name>A0A9D9GRJ8_9BACL</name>
<evidence type="ECO:0000256" key="8">
    <source>
        <dbReference type="ARBA" id="ARBA00023146"/>
    </source>
</evidence>
<keyword evidence="8 9" id="KW-0030">Aminoacyl-tRNA synthetase</keyword>
<dbReference type="Pfam" id="PF01406">
    <property type="entry name" value="tRNA-synt_1e"/>
    <property type="match status" value="1"/>
</dbReference>
<evidence type="ECO:0000259" key="12">
    <source>
        <dbReference type="Pfam" id="PF19303"/>
    </source>
</evidence>
<dbReference type="PANTHER" id="PTHR43326:SF1">
    <property type="entry name" value="METHIONINE--TRNA LIGASE, MITOCHONDRIAL"/>
    <property type="match status" value="1"/>
</dbReference>
<dbReference type="GO" id="GO:0005524">
    <property type="term" value="F:ATP binding"/>
    <property type="evidence" value="ECO:0007669"/>
    <property type="project" value="UniProtKB-UniRule"/>
</dbReference>